<dbReference type="STRING" id="402385.SAMN05421848_0505"/>
<sequence>MRDSVCLIKSSRSVYHVTGLSCQSHKCRILRFFLSGRTFHNVALLQNNGSFDCLIKGHSSLSQLFSQ</sequence>
<name>A0A1I1GCB2_9GAMM</name>
<dbReference type="AlphaFoldDB" id="A0A1I1GCB2"/>
<organism evidence="1 2">
    <name type="scientific">Kushneria avicenniae</name>
    <dbReference type="NCBI Taxonomy" id="402385"/>
    <lineage>
        <taxon>Bacteria</taxon>
        <taxon>Pseudomonadati</taxon>
        <taxon>Pseudomonadota</taxon>
        <taxon>Gammaproteobacteria</taxon>
        <taxon>Oceanospirillales</taxon>
        <taxon>Halomonadaceae</taxon>
        <taxon>Kushneria</taxon>
    </lineage>
</organism>
<reference evidence="2" key="1">
    <citation type="submission" date="2016-10" db="EMBL/GenBank/DDBJ databases">
        <authorList>
            <person name="Varghese N."/>
            <person name="Submissions S."/>
        </authorList>
    </citation>
    <scope>NUCLEOTIDE SEQUENCE [LARGE SCALE GENOMIC DNA]</scope>
    <source>
        <strain evidence="2">DSM 23439</strain>
    </source>
</reference>
<gene>
    <name evidence="1" type="ORF">SAMN05421848_0505</name>
</gene>
<dbReference type="EMBL" id="FOLY01000001">
    <property type="protein sequence ID" value="SFC09174.1"/>
    <property type="molecule type" value="Genomic_DNA"/>
</dbReference>
<dbReference type="Proteomes" id="UP000199046">
    <property type="component" value="Unassembled WGS sequence"/>
</dbReference>
<evidence type="ECO:0000313" key="2">
    <source>
        <dbReference type="Proteomes" id="UP000199046"/>
    </source>
</evidence>
<accession>A0A1I1GCB2</accession>
<proteinExistence type="predicted"/>
<evidence type="ECO:0000313" key="1">
    <source>
        <dbReference type="EMBL" id="SFC09174.1"/>
    </source>
</evidence>
<protein>
    <submittedName>
        <fullName evidence="1">Uncharacterized protein</fullName>
    </submittedName>
</protein>
<keyword evidence="2" id="KW-1185">Reference proteome</keyword>